<proteinExistence type="predicted"/>
<dbReference type="InterPro" id="IPR050712">
    <property type="entry name" value="NAD(P)H-dep_reductase"/>
</dbReference>
<dbReference type="PANTHER" id="PTHR30543">
    <property type="entry name" value="CHROMATE REDUCTASE"/>
    <property type="match status" value="1"/>
</dbReference>
<protein>
    <submittedName>
        <fullName evidence="3">NAD(P)H-dependent oxidoreductase</fullName>
        <ecNumber evidence="3">1.-.-.-</ecNumber>
    </submittedName>
</protein>
<evidence type="ECO:0000259" key="2">
    <source>
        <dbReference type="Pfam" id="PF03358"/>
    </source>
</evidence>
<dbReference type="GO" id="GO:0016491">
    <property type="term" value="F:oxidoreductase activity"/>
    <property type="evidence" value="ECO:0007669"/>
    <property type="project" value="UniProtKB-KW"/>
</dbReference>
<accession>A0ABU2Z6R5</accession>
<evidence type="ECO:0000313" key="3">
    <source>
        <dbReference type="EMBL" id="MDT0572290.1"/>
    </source>
</evidence>
<dbReference type="Proteomes" id="UP001180737">
    <property type="component" value="Unassembled WGS sequence"/>
</dbReference>
<dbReference type="EMBL" id="JAVRFJ010000037">
    <property type="protein sequence ID" value="MDT0572290.1"/>
    <property type="molecule type" value="Genomic_DNA"/>
</dbReference>
<name>A0ABU2Z6R5_9ACTN</name>
<sequence>MTAWAARTPLKVAIIVGTTRPGRKADTVAHWVHDMAVKREDAAYEVVDIAEFALPHLNEPMPALTGEYSQPHTRAWADKVGSFDAYVFVTPEYNASIPGVLKNAIDYLGAEWGGKAVGFVGYGMEGGVRAVAHLRVVLGDLKVSDVQPAVELTLPEDFENFSVFTPRESQEKQVLAVLDALLPEAARLRAEPPTTAKRRTTGGSREPWVDVDVP</sequence>
<feature type="domain" description="NADPH-dependent FMN reductase-like" evidence="2">
    <location>
        <begin position="11"/>
        <end position="148"/>
    </location>
</feature>
<gene>
    <name evidence="3" type="ORF">RM704_33360</name>
</gene>
<comment type="caution">
    <text evidence="3">The sequence shown here is derived from an EMBL/GenBank/DDBJ whole genome shotgun (WGS) entry which is preliminary data.</text>
</comment>
<dbReference type="Gene3D" id="3.40.50.360">
    <property type="match status" value="1"/>
</dbReference>
<dbReference type="Pfam" id="PF03358">
    <property type="entry name" value="FMN_red"/>
    <property type="match status" value="1"/>
</dbReference>
<dbReference type="InterPro" id="IPR029039">
    <property type="entry name" value="Flavoprotein-like_sf"/>
</dbReference>
<dbReference type="PANTHER" id="PTHR30543:SF21">
    <property type="entry name" value="NAD(P)H-DEPENDENT FMN REDUCTASE LOT6"/>
    <property type="match status" value="1"/>
</dbReference>
<organism evidence="3 4">
    <name type="scientific">Streptomyces gottesmaniae</name>
    <dbReference type="NCBI Taxonomy" id="3075518"/>
    <lineage>
        <taxon>Bacteria</taxon>
        <taxon>Bacillati</taxon>
        <taxon>Actinomycetota</taxon>
        <taxon>Actinomycetes</taxon>
        <taxon>Kitasatosporales</taxon>
        <taxon>Streptomycetaceae</taxon>
        <taxon>Streptomyces</taxon>
    </lineage>
</organism>
<keyword evidence="3" id="KW-0560">Oxidoreductase</keyword>
<dbReference type="InterPro" id="IPR005025">
    <property type="entry name" value="FMN_Rdtase-like_dom"/>
</dbReference>
<feature type="region of interest" description="Disordered" evidence="1">
    <location>
        <begin position="189"/>
        <end position="214"/>
    </location>
</feature>
<reference evidence="3" key="1">
    <citation type="submission" date="2024-05" db="EMBL/GenBank/DDBJ databases">
        <title>30 novel species of actinomycetes from the DSMZ collection.</title>
        <authorList>
            <person name="Nouioui I."/>
        </authorList>
    </citation>
    <scope>NUCLEOTIDE SEQUENCE</scope>
    <source>
        <strain evidence="3">DSM 3412</strain>
    </source>
</reference>
<dbReference type="RefSeq" id="WP_052145956.1">
    <property type="nucleotide sequence ID" value="NZ_JAVRFJ010000037.1"/>
</dbReference>
<keyword evidence="4" id="KW-1185">Reference proteome</keyword>
<dbReference type="SUPFAM" id="SSF52218">
    <property type="entry name" value="Flavoproteins"/>
    <property type="match status" value="1"/>
</dbReference>
<evidence type="ECO:0000313" key="4">
    <source>
        <dbReference type="Proteomes" id="UP001180737"/>
    </source>
</evidence>
<evidence type="ECO:0000256" key="1">
    <source>
        <dbReference type="SAM" id="MobiDB-lite"/>
    </source>
</evidence>
<dbReference type="EC" id="1.-.-.-" evidence="3"/>